<evidence type="ECO:0000256" key="7">
    <source>
        <dbReference type="SAM" id="MobiDB-lite"/>
    </source>
</evidence>
<feature type="chain" id="PRO_5012907450" evidence="8">
    <location>
        <begin position="18"/>
        <end position="142"/>
    </location>
</feature>
<evidence type="ECO:0000313" key="11">
    <source>
        <dbReference type="Proteomes" id="UP000241788"/>
    </source>
</evidence>
<accession>A0A1N6XQE2</accession>
<dbReference type="GO" id="GO:0009055">
    <property type="term" value="F:electron transfer activity"/>
    <property type="evidence" value="ECO:0007669"/>
    <property type="project" value="InterPro"/>
</dbReference>
<dbReference type="PANTHER" id="PTHR33751:SF9">
    <property type="entry name" value="CYTOCHROME C4"/>
    <property type="match status" value="1"/>
</dbReference>
<gene>
    <name evidence="10" type="ORF">SAMN05421546_2311</name>
</gene>
<feature type="compositionally biased region" description="Basic and acidic residues" evidence="7">
    <location>
        <begin position="25"/>
        <end position="38"/>
    </location>
</feature>
<dbReference type="PANTHER" id="PTHR33751">
    <property type="entry name" value="CBB3-TYPE CYTOCHROME C OXIDASE SUBUNIT FIXP"/>
    <property type="match status" value="1"/>
</dbReference>
<evidence type="ECO:0000256" key="8">
    <source>
        <dbReference type="SAM" id="SignalP"/>
    </source>
</evidence>
<feature type="signal peptide" evidence="8">
    <location>
        <begin position="1"/>
        <end position="17"/>
    </location>
</feature>
<keyword evidence="2 6" id="KW-0349">Heme</keyword>
<dbReference type="PROSITE" id="PS51257">
    <property type="entry name" value="PROKAR_LIPOPROTEIN"/>
    <property type="match status" value="1"/>
</dbReference>
<organism evidence="10 11">
    <name type="scientific">Solilutibacter tolerans</name>
    <dbReference type="NCBI Taxonomy" id="1604334"/>
    <lineage>
        <taxon>Bacteria</taxon>
        <taxon>Pseudomonadati</taxon>
        <taxon>Pseudomonadota</taxon>
        <taxon>Gammaproteobacteria</taxon>
        <taxon>Lysobacterales</taxon>
        <taxon>Lysobacteraceae</taxon>
        <taxon>Solilutibacter</taxon>
    </lineage>
</organism>
<keyword evidence="5 6" id="KW-0408">Iron</keyword>
<dbReference type="RefSeq" id="WP_076588321.1">
    <property type="nucleotide sequence ID" value="NZ_FTLW01000005.1"/>
</dbReference>
<dbReference type="AlphaFoldDB" id="A0A1N6XQE2"/>
<keyword evidence="1" id="KW-0813">Transport</keyword>
<evidence type="ECO:0000256" key="4">
    <source>
        <dbReference type="ARBA" id="ARBA00022982"/>
    </source>
</evidence>
<dbReference type="EMBL" id="FTLW01000005">
    <property type="protein sequence ID" value="SIR04537.1"/>
    <property type="molecule type" value="Genomic_DNA"/>
</dbReference>
<evidence type="ECO:0000313" key="10">
    <source>
        <dbReference type="EMBL" id="SIR04537.1"/>
    </source>
</evidence>
<dbReference type="Gene3D" id="1.10.760.10">
    <property type="entry name" value="Cytochrome c-like domain"/>
    <property type="match status" value="1"/>
</dbReference>
<evidence type="ECO:0000256" key="5">
    <source>
        <dbReference type="ARBA" id="ARBA00023004"/>
    </source>
</evidence>
<dbReference type="InterPro" id="IPR050597">
    <property type="entry name" value="Cytochrome_c_Oxidase_Subunit"/>
</dbReference>
<dbReference type="Proteomes" id="UP000241788">
    <property type="component" value="Unassembled WGS sequence"/>
</dbReference>
<evidence type="ECO:0000256" key="3">
    <source>
        <dbReference type="ARBA" id="ARBA00022723"/>
    </source>
</evidence>
<evidence type="ECO:0000259" key="9">
    <source>
        <dbReference type="PROSITE" id="PS51007"/>
    </source>
</evidence>
<name>A0A1N6XQE2_9GAMM</name>
<keyword evidence="4" id="KW-0249">Electron transport</keyword>
<dbReference type="PROSITE" id="PS51007">
    <property type="entry name" value="CYTC"/>
    <property type="match status" value="1"/>
</dbReference>
<dbReference type="Pfam" id="PF00034">
    <property type="entry name" value="Cytochrom_C"/>
    <property type="match status" value="1"/>
</dbReference>
<evidence type="ECO:0000256" key="6">
    <source>
        <dbReference type="PROSITE-ProRule" id="PRU00433"/>
    </source>
</evidence>
<dbReference type="OrthoDB" id="9796421at2"/>
<dbReference type="STRING" id="1604334.SAMN05421546_2311"/>
<feature type="domain" description="Cytochrome c" evidence="9">
    <location>
        <begin position="47"/>
        <end position="133"/>
    </location>
</feature>
<keyword evidence="3 6" id="KW-0479">Metal-binding</keyword>
<sequence>MTSLRFPAVLALSLALAACGGSDTPAEHSAPDRADGHTESSAGLPGGHIEAGAKQAMVKSASGQACVDCHGKDGNTPNGEDRPKIGGQYADYIEHSLQAYRDGNRDHPLMTPEAKNLTDQQIADLAAYFASQPNQLTDLSHM</sequence>
<evidence type="ECO:0000256" key="1">
    <source>
        <dbReference type="ARBA" id="ARBA00022448"/>
    </source>
</evidence>
<protein>
    <submittedName>
        <fullName evidence="10">Cytochrome C oxidase, cbb3-type, subunit III</fullName>
    </submittedName>
</protein>
<dbReference type="GO" id="GO:0020037">
    <property type="term" value="F:heme binding"/>
    <property type="evidence" value="ECO:0007669"/>
    <property type="project" value="InterPro"/>
</dbReference>
<dbReference type="GO" id="GO:0046872">
    <property type="term" value="F:metal ion binding"/>
    <property type="evidence" value="ECO:0007669"/>
    <property type="project" value="UniProtKB-KW"/>
</dbReference>
<dbReference type="InterPro" id="IPR036909">
    <property type="entry name" value="Cyt_c-like_dom_sf"/>
</dbReference>
<dbReference type="SUPFAM" id="SSF46626">
    <property type="entry name" value="Cytochrome c"/>
    <property type="match status" value="1"/>
</dbReference>
<evidence type="ECO:0000256" key="2">
    <source>
        <dbReference type="ARBA" id="ARBA00022617"/>
    </source>
</evidence>
<feature type="region of interest" description="Disordered" evidence="7">
    <location>
        <begin position="21"/>
        <end position="86"/>
    </location>
</feature>
<reference evidence="11" key="1">
    <citation type="submission" date="2017-01" db="EMBL/GenBank/DDBJ databases">
        <authorList>
            <person name="Varghese N."/>
            <person name="Submissions S."/>
        </authorList>
    </citation>
    <scope>NUCLEOTIDE SEQUENCE [LARGE SCALE GENOMIC DNA]</scope>
    <source>
        <strain evidence="11">UM1</strain>
    </source>
</reference>
<proteinExistence type="predicted"/>
<keyword evidence="8" id="KW-0732">Signal</keyword>
<keyword evidence="11" id="KW-1185">Reference proteome</keyword>
<feature type="compositionally biased region" description="Basic and acidic residues" evidence="7">
    <location>
        <begin position="69"/>
        <end position="84"/>
    </location>
</feature>
<dbReference type="InterPro" id="IPR009056">
    <property type="entry name" value="Cyt_c-like_dom"/>
</dbReference>